<keyword evidence="4" id="KW-1133">Transmembrane helix</keyword>
<keyword evidence="4" id="KW-0472">Membrane</keyword>
<reference evidence="6" key="1">
    <citation type="submission" date="2020-08" db="EMBL/GenBank/DDBJ databases">
        <title>Multicomponent nature underlies the extraordinary mechanical properties of spider dragline silk.</title>
        <authorList>
            <person name="Kono N."/>
            <person name="Nakamura H."/>
            <person name="Mori M."/>
            <person name="Yoshida Y."/>
            <person name="Ohtoshi R."/>
            <person name="Malay A.D."/>
            <person name="Moran D.A.P."/>
            <person name="Tomita M."/>
            <person name="Numata K."/>
            <person name="Arakawa K."/>
        </authorList>
    </citation>
    <scope>NUCLEOTIDE SEQUENCE</scope>
</reference>
<accession>A0A8X7CCR9</accession>
<keyword evidence="3" id="KW-0325">Glycoprotein</keyword>
<comment type="caution">
    <text evidence="6">The sequence shown here is derived from an EMBL/GenBank/DDBJ whole genome shotgun (WGS) entry which is preliminary data.</text>
</comment>
<evidence type="ECO:0000256" key="4">
    <source>
        <dbReference type="SAM" id="Phobius"/>
    </source>
</evidence>
<organism evidence="6 7">
    <name type="scientific">Trichonephila inaurata madagascariensis</name>
    <dbReference type="NCBI Taxonomy" id="2747483"/>
    <lineage>
        <taxon>Eukaryota</taxon>
        <taxon>Metazoa</taxon>
        <taxon>Ecdysozoa</taxon>
        <taxon>Arthropoda</taxon>
        <taxon>Chelicerata</taxon>
        <taxon>Arachnida</taxon>
        <taxon>Araneae</taxon>
        <taxon>Araneomorphae</taxon>
        <taxon>Entelegynae</taxon>
        <taxon>Araneoidea</taxon>
        <taxon>Nephilidae</taxon>
        <taxon>Trichonephila</taxon>
        <taxon>Trichonephila inaurata</taxon>
    </lineage>
</organism>
<dbReference type="InterPro" id="IPR019819">
    <property type="entry name" value="Carboxylesterase_B_CS"/>
</dbReference>
<dbReference type="Gene3D" id="3.40.50.1820">
    <property type="entry name" value="alpha/beta hydrolase"/>
    <property type="match status" value="1"/>
</dbReference>
<evidence type="ECO:0000313" key="7">
    <source>
        <dbReference type="Proteomes" id="UP000886998"/>
    </source>
</evidence>
<dbReference type="OrthoDB" id="19653at2759"/>
<dbReference type="InterPro" id="IPR002018">
    <property type="entry name" value="CarbesteraseB"/>
</dbReference>
<keyword evidence="4" id="KW-0812">Transmembrane</keyword>
<feature type="transmembrane region" description="Helical" evidence="4">
    <location>
        <begin position="544"/>
        <end position="567"/>
    </location>
</feature>
<dbReference type="InterPro" id="IPR029058">
    <property type="entry name" value="AB_hydrolase_fold"/>
</dbReference>
<evidence type="ECO:0000259" key="5">
    <source>
        <dbReference type="Pfam" id="PF00135"/>
    </source>
</evidence>
<evidence type="ECO:0000256" key="3">
    <source>
        <dbReference type="ARBA" id="ARBA00023180"/>
    </source>
</evidence>
<dbReference type="SUPFAM" id="SSF53474">
    <property type="entry name" value="alpha/beta-Hydrolases"/>
    <property type="match status" value="1"/>
</dbReference>
<protein>
    <submittedName>
        <fullName evidence="6">Venom carboxylesterase-6</fullName>
    </submittedName>
</protein>
<sequence>MTLLRKHFNLQKIYLKEGDIPVIKRIVIKKNIIPREKTVDEPLTLNQELKMSVLKHIVENMKSIHVAKALNVLQIGLQLHSPANISKLRKEPLMFPGWAGTLDARDYRSVCPQWDLQGRMKGAEDCLFINVFTPSLPASGSFSPVTYPVMIFIHGGNFEEGSANIYGPEKLMDKGIILVTFNYRIGVFGFLSSGDNTCPGNMGLKDQVLAIRWVRENIDRFGGDPNAITIFGQGSGAASVLMHILSPQSQGLFSRAIMQSGSALCDWALEGEPLGFAREIAQRAKCPTDSSSAILDCLRLKPVMDILNAQKETKLFCEIYSERYFLFICSKGNFRRVPLMAGVNRDEGAFFYPLLLNTYREALRENPNFLRTHLIPMFILTTTNIRGNVDSVSETIIFEYFNRINHSNVSQILQPFINMSTDAMYVACNDITVHSYAATGAPVYMYTFEYRGENSMVELQYGTPIAYFDPAPQFVNYEYPRWEPYKPENQAYYRIERDLKPESFYKQRAVDMWTRHLPALAGMTTPTSSPLTQNKHSESLYRTLAWAMVAVSVALLVVVIVLLVVLYNQKRSQSFKANTENQSRLSGSTLY</sequence>
<dbReference type="PROSITE" id="PS00941">
    <property type="entry name" value="CARBOXYLESTERASE_B_2"/>
    <property type="match status" value="1"/>
</dbReference>
<dbReference type="EMBL" id="BMAV01013953">
    <property type="protein sequence ID" value="GFY61941.1"/>
    <property type="molecule type" value="Genomic_DNA"/>
</dbReference>
<evidence type="ECO:0000313" key="6">
    <source>
        <dbReference type="EMBL" id="GFY61941.1"/>
    </source>
</evidence>
<dbReference type="Proteomes" id="UP000886998">
    <property type="component" value="Unassembled WGS sequence"/>
</dbReference>
<dbReference type="PANTHER" id="PTHR43903">
    <property type="entry name" value="NEUROLIGIN"/>
    <property type="match status" value="1"/>
</dbReference>
<name>A0A8X7CCR9_9ARAC</name>
<keyword evidence="7" id="KW-1185">Reference proteome</keyword>
<proteinExistence type="inferred from homology"/>
<keyword evidence="2" id="KW-0732">Signal</keyword>
<dbReference type="Pfam" id="PF00135">
    <property type="entry name" value="COesterase"/>
    <property type="match status" value="1"/>
</dbReference>
<evidence type="ECO:0000256" key="2">
    <source>
        <dbReference type="ARBA" id="ARBA00022729"/>
    </source>
</evidence>
<dbReference type="InterPro" id="IPR051093">
    <property type="entry name" value="Neuroligin/BSAL"/>
</dbReference>
<gene>
    <name evidence="6" type="ORF">TNIN_271701</name>
</gene>
<evidence type="ECO:0000256" key="1">
    <source>
        <dbReference type="ARBA" id="ARBA00005964"/>
    </source>
</evidence>
<comment type="similarity">
    <text evidence="1">Belongs to the type-B carboxylesterase/lipase family.</text>
</comment>
<feature type="domain" description="Carboxylesterase type B" evidence="5">
    <location>
        <begin position="94"/>
        <end position="457"/>
    </location>
</feature>
<dbReference type="AlphaFoldDB" id="A0A8X7CCR9"/>